<evidence type="ECO:0000259" key="1">
    <source>
        <dbReference type="Pfam" id="PF01712"/>
    </source>
</evidence>
<organism evidence="2">
    <name type="scientific">Menopon gallinae</name>
    <name type="common">poultry shaft louse</name>
    <dbReference type="NCBI Taxonomy" id="328185"/>
    <lineage>
        <taxon>Eukaryota</taxon>
        <taxon>Metazoa</taxon>
        <taxon>Ecdysozoa</taxon>
        <taxon>Arthropoda</taxon>
        <taxon>Hexapoda</taxon>
        <taxon>Insecta</taxon>
        <taxon>Pterygota</taxon>
        <taxon>Neoptera</taxon>
        <taxon>Paraneoptera</taxon>
        <taxon>Psocodea</taxon>
        <taxon>Troctomorpha</taxon>
        <taxon>Phthiraptera</taxon>
        <taxon>Amblycera</taxon>
        <taxon>Menoponidae</taxon>
        <taxon>Menopon</taxon>
    </lineage>
</organism>
<dbReference type="AlphaFoldDB" id="A0AAW2HYI0"/>
<reference evidence="2" key="1">
    <citation type="journal article" date="2024" name="Gigascience">
        <title>Chromosome-level genome of the poultry shaft louse Menopon gallinae provides insight into the host-switching and adaptive evolution of parasitic lice.</title>
        <authorList>
            <person name="Xu Y."/>
            <person name="Ma L."/>
            <person name="Liu S."/>
            <person name="Liang Y."/>
            <person name="Liu Q."/>
            <person name="He Z."/>
            <person name="Tian L."/>
            <person name="Duan Y."/>
            <person name="Cai W."/>
            <person name="Li H."/>
            <person name="Song F."/>
        </authorList>
    </citation>
    <scope>NUCLEOTIDE SEQUENCE</scope>
    <source>
        <strain evidence="2">Cailab_2023a</strain>
    </source>
</reference>
<accession>A0AAW2HYI0</accession>
<dbReference type="InterPro" id="IPR027417">
    <property type="entry name" value="P-loop_NTPase"/>
</dbReference>
<dbReference type="Gene3D" id="3.40.50.300">
    <property type="entry name" value="P-loop containing nucleotide triphosphate hydrolases"/>
    <property type="match status" value="1"/>
</dbReference>
<dbReference type="InterPro" id="IPR050566">
    <property type="entry name" value="Deoxyribonucleoside_kinase"/>
</dbReference>
<comment type="caution">
    <text evidence="2">The sequence shown here is derived from an EMBL/GenBank/DDBJ whole genome shotgun (WGS) entry which is preliminary data.</text>
</comment>
<protein>
    <recommendedName>
        <fullName evidence="1">Deoxynucleoside kinase domain-containing protein</fullName>
    </recommendedName>
</protein>
<name>A0AAW2HYI0_9NEOP</name>
<dbReference type="SUPFAM" id="SSF52540">
    <property type="entry name" value="P-loop containing nucleoside triphosphate hydrolases"/>
    <property type="match status" value="1"/>
</dbReference>
<feature type="domain" description="Deoxynucleoside kinase" evidence="1">
    <location>
        <begin position="73"/>
        <end position="281"/>
    </location>
</feature>
<dbReference type="EMBL" id="JARGDH010000003">
    <property type="protein sequence ID" value="KAL0274477.1"/>
    <property type="molecule type" value="Genomic_DNA"/>
</dbReference>
<dbReference type="GO" id="GO:0006120">
    <property type="term" value="P:mitochondrial electron transport, NADH to ubiquinone"/>
    <property type="evidence" value="ECO:0007669"/>
    <property type="project" value="TreeGrafter"/>
</dbReference>
<evidence type="ECO:0000313" key="2">
    <source>
        <dbReference type="EMBL" id="KAL0274477.1"/>
    </source>
</evidence>
<dbReference type="InterPro" id="IPR031314">
    <property type="entry name" value="DNK_dom"/>
</dbReference>
<dbReference type="PANTHER" id="PTHR10513:SF15">
    <property type="entry name" value="NADH DEHYDROGENASE [UBIQUINONE] 1 ALPHA SUBCOMPLEX SUBUNIT 10, MITOCHONDRIAL"/>
    <property type="match status" value="1"/>
</dbReference>
<dbReference type="Pfam" id="PF01712">
    <property type="entry name" value="dNK"/>
    <property type="match status" value="1"/>
</dbReference>
<dbReference type="PANTHER" id="PTHR10513">
    <property type="entry name" value="DEOXYNUCLEOSIDE KINASE"/>
    <property type="match status" value="1"/>
</dbReference>
<gene>
    <name evidence="2" type="ORF">PYX00_006888</name>
</gene>
<sequence>MLTVFRSSAKSAVGILRTNFSFVQIANLMGRRTRGEPLQLKPGFPYQTRRLTELEALMDITVNRLKEENAKLIVIEGPIASGKSAIMKILAEEFDMHYMEQPTLDELYITRSGFDLRTFDDQLPESVRTYDHKNFLSSPRDRKAGDFQLTMLQLRMAQYIDALAHIMNTGQGVILERSAYSDFAFAEAMFSEGHISKPVRDVYILMREHVTPLLLRPHVIIYLDVPVDIVQQRIKQRNLSYEVNSPALTASYLQKLEDVWKNNYLKKAVESSEVLVYDWSDGGDTELIIEDLEKLDLNPLNKPPHGKLFDWKIWRRELRHKRLSYTNDKFKLINYTKLPPVDVDEFKLPVDDMKLRDKLYNSAPGYEYLYGSHPKYDSIWKILLGVNPYSRRNISAEIHISHLEEEGILQWNETKNIKYLFSLLSCFQMKCAYSHVNTCYFMNMSYYSLILSIYSILK</sequence>
<dbReference type="GO" id="GO:0005739">
    <property type="term" value="C:mitochondrion"/>
    <property type="evidence" value="ECO:0007669"/>
    <property type="project" value="GOC"/>
</dbReference>
<proteinExistence type="predicted"/>